<organism evidence="2 4">
    <name type="scientific">Pristionchus entomophagus</name>
    <dbReference type="NCBI Taxonomy" id="358040"/>
    <lineage>
        <taxon>Eukaryota</taxon>
        <taxon>Metazoa</taxon>
        <taxon>Ecdysozoa</taxon>
        <taxon>Nematoda</taxon>
        <taxon>Chromadorea</taxon>
        <taxon>Rhabditida</taxon>
        <taxon>Rhabditina</taxon>
        <taxon>Diplogasteromorpha</taxon>
        <taxon>Diplogasteroidea</taxon>
        <taxon>Neodiplogasteridae</taxon>
        <taxon>Pristionchus</taxon>
    </lineage>
</organism>
<proteinExistence type="predicted"/>
<feature type="compositionally biased region" description="Basic residues" evidence="1">
    <location>
        <begin position="48"/>
        <end position="57"/>
    </location>
</feature>
<feature type="region of interest" description="Disordered" evidence="1">
    <location>
        <begin position="43"/>
        <end position="68"/>
    </location>
</feature>
<dbReference type="EMBL" id="BTSX01000004">
    <property type="protein sequence ID" value="GMS91688.1"/>
    <property type="molecule type" value="Genomic_DNA"/>
</dbReference>
<protein>
    <submittedName>
        <fullName evidence="2">Uncharacterized protein</fullName>
    </submittedName>
</protein>
<evidence type="ECO:0000313" key="4">
    <source>
        <dbReference type="Proteomes" id="UP001432027"/>
    </source>
</evidence>
<sequence>KGGRFATMEESRSPVSVDSTSRGDSDVETALSFNLSLISSDCDAMGSKRSKRSRREKRNSQRTTDASEIAMKLEQCETPDVIDEAAATVVDADTVIDGVVLVDAEPAPLTPTRASSIPVLCRWSTIMRSARSYTTIRPVSEDLLPTGAKPSRIPRWAAASVAVTPPDQTAFSFDDDYQQQHHTMSSASSLSSVEDHSCYVTEAAAVFASFENKKHGIELDIGIELAATAPGGCLILASITVPE</sequence>
<dbReference type="EMBL" id="BTSX01000105">
    <property type="protein sequence ID" value="GMT08504.1"/>
    <property type="molecule type" value="Genomic_DNA"/>
</dbReference>
<feature type="compositionally biased region" description="Polar residues" evidence="1">
    <location>
        <begin position="13"/>
        <end position="22"/>
    </location>
</feature>
<dbReference type="AlphaFoldDB" id="A0AAV5TC85"/>
<name>A0AAV5TC85_9BILA</name>
<evidence type="ECO:0000256" key="1">
    <source>
        <dbReference type="SAM" id="MobiDB-lite"/>
    </source>
</evidence>
<evidence type="ECO:0000313" key="2">
    <source>
        <dbReference type="EMBL" id="GMS91688.1"/>
    </source>
</evidence>
<feature type="non-terminal residue" evidence="2">
    <location>
        <position position="1"/>
    </location>
</feature>
<comment type="caution">
    <text evidence="2">The sequence shown here is derived from an EMBL/GenBank/DDBJ whole genome shotgun (WGS) entry which is preliminary data.</text>
</comment>
<evidence type="ECO:0000313" key="3">
    <source>
        <dbReference type="EMBL" id="GMT08504.1"/>
    </source>
</evidence>
<gene>
    <name evidence="2" type="ORF">PENTCL1PPCAC_13863</name>
    <name evidence="3" type="ORF">PENTCL1PPCAC_30678</name>
</gene>
<reference evidence="2" key="1">
    <citation type="submission" date="2023-10" db="EMBL/GenBank/DDBJ databases">
        <title>Genome assembly of Pristionchus species.</title>
        <authorList>
            <person name="Yoshida K."/>
            <person name="Sommer R.J."/>
        </authorList>
    </citation>
    <scope>NUCLEOTIDE SEQUENCE</scope>
    <source>
        <strain evidence="2">RS0144</strain>
    </source>
</reference>
<accession>A0AAV5TC85</accession>
<keyword evidence="4" id="KW-1185">Reference proteome</keyword>
<dbReference type="Proteomes" id="UP001432027">
    <property type="component" value="Unassembled WGS sequence"/>
</dbReference>
<feature type="region of interest" description="Disordered" evidence="1">
    <location>
        <begin position="1"/>
        <end position="25"/>
    </location>
</feature>